<dbReference type="Proteomes" id="UP001016761">
    <property type="component" value="Unassembled WGS sequence"/>
</dbReference>
<dbReference type="AlphaFoldDB" id="A0A8J8GJZ0"/>
<dbReference type="EMBL" id="JABURA010000001">
    <property type="protein sequence ID" value="NUB90976.1"/>
    <property type="molecule type" value="Genomic_DNA"/>
</dbReference>
<protein>
    <recommendedName>
        <fullName evidence="3">DUF7312 domain-containing protein</fullName>
    </recommendedName>
</protein>
<dbReference type="RefSeq" id="WP_174681059.1">
    <property type="nucleotide sequence ID" value="NZ_JABUQZ010000001.1"/>
</dbReference>
<gene>
    <name evidence="4" type="ORF">HT576_08070</name>
    <name evidence="5" type="ORF">HTZ84_12945</name>
</gene>
<keyword evidence="7" id="KW-1185">Reference proteome</keyword>
<feature type="domain" description="DUF7312" evidence="3">
    <location>
        <begin position="68"/>
        <end position="135"/>
    </location>
</feature>
<dbReference type="EMBL" id="JABUQZ010000001">
    <property type="protein sequence ID" value="NUC73206.1"/>
    <property type="molecule type" value="Genomic_DNA"/>
</dbReference>
<name>A0A8J8GJZ0_9EURY</name>
<reference evidence="4 7" key="1">
    <citation type="submission" date="2020-06" db="EMBL/GenBank/DDBJ databases">
        <title>Haloterrigena sp. nov., an extremely halophilic archaeon isolated from a saline sediment.</title>
        <authorList>
            <person name="Liu B.-B."/>
        </authorList>
    </citation>
    <scope>NUCLEOTIDE SEQUENCE</scope>
    <source>
        <strain evidence="4">SYSU A121-1</strain>
        <strain evidence="5 7">SYSU A558-1</strain>
    </source>
</reference>
<feature type="compositionally biased region" description="Basic and acidic residues" evidence="1">
    <location>
        <begin position="29"/>
        <end position="73"/>
    </location>
</feature>
<feature type="transmembrane region" description="Helical" evidence="2">
    <location>
        <begin position="117"/>
        <end position="136"/>
    </location>
</feature>
<comment type="caution">
    <text evidence="4">The sequence shown here is derived from an EMBL/GenBank/DDBJ whole genome shotgun (WGS) entry which is preliminary data.</text>
</comment>
<feature type="compositionally biased region" description="Acidic residues" evidence="1">
    <location>
        <begin position="83"/>
        <end position="99"/>
    </location>
</feature>
<feature type="region of interest" description="Disordered" evidence="1">
    <location>
        <begin position="1"/>
        <end position="114"/>
    </location>
</feature>
<evidence type="ECO:0000259" key="3">
    <source>
        <dbReference type="Pfam" id="PF23994"/>
    </source>
</evidence>
<keyword evidence="2" id="KW-0812">Transmembrane</keyword>
<sequence length="140" mass="14854">MADDAAGADGDDGERRGSSAADPDATDSIDDRQTVDDRDSWDRGDRRERADDSAVDRRGDGFDGPSRDDEYRVPLDLSGDADAAAEAEADADEDGDDPYAPEPNSTPIEPGDPDLESAIFVVLGAVAMTLVLLRVMTLPL</sequence>
<organism evidence="4 6">
    <name type="scientific">Haloterrigena gelatinilytica</name>
    <dbReference type="NCBI Taxonomy" id="2741724"/>
    <lineage>
        <taxon>Archaea</taxon>
        <taxon>Methanobacteriati</taxon>
        <taxon>Methanobacteriota</taxon>
        <taxon>Stenosarchaea group</taxon>
        <taxon>Halobacteria</taxon>
        <taxon>Halobacteriales</taxon>
        <taxon>Natrialbaceae</taxon>
        <taxon>Haloterrigena</taxon>
    </lineage>
</organism>
<keyword evidence="2" id="KW-1133">Transmembrane helix</keyword>
<keyword evidence="2" id="KW-0472">Membrane</keyword>
<evidence type="ECO:0000313" key="6">
    <source>
        <dbReference type="Proteomes" id="UP000728647"/>
    </source>
</evidence>
<evidence type="ECO:0000313" key="4">
    <source>
        <dbReference type="EMBL" id="NUB90976.1"/>
    </source>
</evidence>
<evidence type="ECO:0000256" key="1">
    <source>
        <dbReference type="SAM" id="MobiDB-lite"/>
    </source>
</evidence>
<dbReference type="OrthoDB" id="177893at2157"/>
<evidence type="ECO:0000313" key="5">
    <source>
        <dbReference type="EMBL" id="NUC73206.1"/>
    </source>
</evidence>
<dbReference type="Proteomes" id="UP000728647">
    <property type="component" value="Unassembled WGS sequence"/>
</dbReference>
<proteinExistence type="predicted"/>
<dbReference type="Pfam" id="PF23994">
    <property type="entry name" value="DUF7312"/>
    <property type="match status" value="1"/>
</dbReference>
<evidence type="ECO:0000256" key="2">
    <source>
        <dbReference type="SAM" id="Phobius"/>
    </source>
</evidence>
<accession>A0A8J8GJZ0</accession>
<evidence type="ECO:0000313" key="7">
    <source>
        <dbReference type="Proteomes" id="UP001016761"/>
    </source>
</evidence>
<dbReference type="InterPro" id="IPR055736">
    <property type="entry name" value="DUF7312"/>
</dbReference>